<keyword evidence="4" id="KW-0479">Metal-binding</keyword>
<keyword evidence="5" id="KW-0378">Hydrolase</keyword>
<keyword evidence="3" id="KW-0645">Protease</keyword>
<dbReference type="EMBL" id="LT629750">
    <property type="protein sequence ID" value="SDT49338.1"/>
    <property type="molecule type" value="Genomic_DNA"/>
</dbReference>
<dbReference type="SUPFAM" id="SSF55486">
    <property type="entry name" value="Metalloproteases ('zincins'), catalytic domain"/>
    <property type="match status" value="1"/>
</dbReference>
<evidence type="ECO:0000313" key="10">
    <source>
        <dbReference type="EMBL" id="SDT49338.1"/>
    </source>
</evidence>
<dbReference type="CDD" id="cd08662">
    <property type="entry name" value="M13"/>
    <property type="match status" value="1"/>
</dbReference>
<dbReference type="Gene3D" id="3.40.390.10">
    <property type="entry name" value="Collagenase (Catalytic Domain)"/>
    <property type="match status" value="1"/>
</dbReference>
<comment type="similarity">
    <text evidence="2">Belongs to the peptidase M13 family.</text>
</comment>
<dbReference type="InterPro" id="IPR042089">
    <property type="entry name" value="Peptidase_M13_dom_2"/>
</dbReference>
<name>A0A1H2ATN8_9BRAD</name>
<evidence type="ECO:0000256" key="3">
    <source>
        <dbReference type="ARBA" id="ARBA00022670"/>
    </source>
</evidence>
<dbReference type="GO" id="GO:0004222">
    <property type="term" value="F:metalloendopeptidase activity"/>
    <property type="evidence" value="ECO:0007669"/>
    <property type="project" value="InterPro"/>
</dbReference>
<dbReference type="PANTHER" id="PTHR11733:SF167">
    <property type="entry name" value="FI17812P1-RELATED"/>
    <property type="match status" value="1"/>
</dbReference>
<evidence type="ECO:0000256" key="7">
    <source>
        <dbReference type="ARBA" id="ARBA00023049"/>
    </source>
</evidence>
<dbReference type="PRINTS" id="PR00786">
    <property type="entry name" value="NEPRILYSIN"/>
</dbReference>
<dbReference type="Pfam" id="PF05649">
    <property type="entry name" value="Peptidase_M13_N"/>
    <property type="match status" value="1"/>
</dbReference>
<evidence type="ECO:0000259" key="9">
    <source>
        <dbReference type="Pfam" id="PF05649"/>
    </source>
</evidence>
<keyword evidence="7" id="KW-0482">Metalloprotease</keyword>
<evidence type="ECO:0000256" key="5">
    <source>
        <dbReference type="ARBA" id="ARBA00022801"/>
    </source>
</evidence>
<organism evidence="10 11">
    <name type="scientific">Bradyrhizobium canariense</name>
    <dbReference type="NCBI Taxonomy" id="255045"/>
    <lineage>
        <taxon>Bacteria</taxon>
        <taxon>Pseudomonadati</taxon>
        <taxon>Pseudomonadota</taxon>
        <taxon>Alphaproteobacteria</taxon>
        <taxon>Hyphomicrobiales</taxon>
        <taxon>Nitrobacteraceae</taxon>
        <taxon>Bradyrhizobium</taxon>
    </lineage>
</organism>
<evidence type="ECO:0000256" key="1">
    <source>
        <dbReference type="ARBA" id="ARBA00001947"/>
    </source>
</evidence>
<accession>A0A1H2ATN8</accession>
<sequence length="713" mass="80001">MRGVCFRPERAIEPRAPVGKLTRGDYPAPMLRQFSLAVLIALAWPVLSMAGPRSGIDIAAIDPTVKPQEDFWRYANGKWLAATPIPADRSGWDTFSEVREATQMQLRNAIEGIDPEDQGHLERRKLADLYHSFMDEAGVEKAGLSGLRDTLQRIHGLREKADLPALFAELSRLWVRIPWDLDIGPDAHDATLYVAHLEQGRLGLPDRDYYLKDDPHFQTIRAAYRDHIVKLLSLAGEPAAEKSADSIIALETALAHLQWTRVENRDPIKTYNKTVIAELPALIAPQDLPSYLGAAGVGRDISTVVVAQPSYFTGLTDIFREAPLETWRAYLAYNLLSSYAGYLSAPFADEDFAFEQHTLRGVPEMQPRWKRAVAAVDRLIGFDLGKLYVERYFPPANKARAEAMIANLMAAYREDIATLDWMGPDTRREALAKLEAIAPRIAYPTAWRDYSRLEIRKDDLIGNVMRARRFDYEFWLAKLGGKVDRAEWRTTPQTVNAFYSASRNEIVFPAGILQPPFFDAEADDAANYGGIGSVIGHEISHAFDDQGSRFDGEGNLRNWWTADDRARFETRTRSLVAQYDAFSPLPGYHVNGALTLGENAADNAGLAIAVRAYRLARQGCPAPVIDGFTGDQRLFVSFAQIWHEEVRDAARIERLKVDPHSPGQFRADGTLRNQSAFADAFKVMPGEGMYLPPEQRISLWQTDREIVCPENAR</sequence>
<dbReference type="PROSITE" id="PS51885">
    <property type="entry name" value="NEPRILYSIN"/>
    <property type="match status" value="1"/>
</dbReference>
<protein>
    <submittedName>
        <fullName evidence="10">Predicted metalloendopeptidase</fullName>
    </submittedName>
</protein>
<evidence type="ECO:0000259" key="8">
    <source>
        <dbReference type="Pfam" id="PF01431"/>
    </source>
</evidence>
<dbReference type="Gene3D" id="1.10.1380.10">
    <property type="entry name" value="Neutral endopeptidase , domain2"/>
    <property type="match status" value="1"/>
</dbReference>
<comment type="cofactor">
    <cofactor evidence="1">
        <name>Zn(2+)</name>
        <dbReference type="ChEBI" id="CHEBI:29105"/>
    </cofactor>
</comment>
<dbReference type="InterPro" id="IPR024079">
    <property type="entry name" value="MetalloPept_cat_dom_sf"/>
</dbReference>
<keyword evidence="6" id="KW-0862">Zinc</keyword>
<dbReference type="PANTHER" id="PTHR11733">
    <property type="entry name" value="ZINC METALLOPROTEASE FAMILY M13 NEPRILYSIN-RELATED"/>
    <property type="match status" value="1"/>
</dbReference>
<evidence type="ECO:0000313" key="11">
    <source>
        <dbReference type="Proteomes" id="UP000243904"/>
    </source>
</evidence>
<dbReference type="InterPro" id="IPR000718">
    <property type="entry name" value="Peptidase_M13"/>
</dbReference>
<dbReference type="GO" id="GO:0005886">
    <property type="term" value="C:plasma membrane"/>
    <property type="evidence" value="ECO:0007669"/>
    <property type="project" value="TreeGrafter"/>
</dbReference>
<dbReference type="InterPro" id="IPR008753">
    <property type="entry name" value="Peptidase_M13_N"/>
</dbReference>
<reference evidence="11" key="1">
    <citation type="submission" date="2016-10" db="EMBL/GenBank/DDBJ databases">
        <authorList>
            <person name="Varghese N."/>
            <person name="Submissions S."/>
        </authorList>
    </citation>
    <scope>NUCLEOTIDE SEQUENCE [LARGE SCALE GENOMIC DNA]</scope>
    <source>
        <strain evidence="11">GAS369</strain>
    </source>
</reference>
<evidence type="ECO:0000256" key="2">
    <source>
        <dbReference type="ARBA" id="ARBA00007357"/>
    </source>
</evidence>
<feature type="domain" description="Peptidase M13 C-terminal" evidence="8">
    <location>
        <begin position="496"/>
        <end position="697"/>
    </location>
</feature>
<dbReference type="GO" id="GO:0046872">
    <property type="term" value="F:metal ion binding"/>
    <property type="evidence" value="ECO:0007669"/>
    <property type="project" value="UniProtKB-KW"/>
</dbReference>
<dbReference type="InterPro" id="IPR018497">
    <property type="entry name" value="Peptidase_M13_C"/>
</dbReference>
<keyword evidence="11" id="KW-1185">Reference proteome</keyword>
<evidence type="ECO:0000256" key="4">
    <source>
        <dbReference type="ARBA" id="ARBA00022723"/>
    </source>
</evidence>
<feature type="domain" description="Peptidase M13 N-terminal" evidence="9">
    <location>
        <begin position="67"/>
        <end position="444"/>
    </location>
</feature>
<dbReference type="AlphaFoldDB" id="A0A1H2ATN8"/>
<dbReference type="Proteomes" id="UP000243904">
    <property type="component" value="Chromosome I"/>
</dbReference>
<proteinExistence type="inferred from homology"/>
<evidence type="ECO:0000256" key="6">
    <source>
        <dbReference type="ARBA" id="ARBA00022833"/>
    </source>
</evidence>
<dbReference type="Pfam" id="PF01431">
    <property type="entry name" value="Peptidase_M13"/>
    <property type="match status" value="1"/>
</dbReference>
<dbReference type="GO" id="GO:0016485">
    <property type="term" value="P:protein processing"/>
    <property type="evidence" value="ECO:0007669"/>
    <property type="project" value="TreeGrafter"/>
</dbReference>
<gene>
    <name evidence="10" type="ORF">SAMN05444158_6470</name>
</gene>